<dbReference type="RefSeq" id="WP_111541052.1">
    <property type="nucleotide sequence ID" value="NZ_QKYV01000004.1"/>
</dbReference>
<evidence type="ECO:0000313" key="3">
    <source>
        <dbReference type="Proteomes" id="UP000249542"/>
    </source>
</evidence>
<dbReference type="AlphaFoldDB" id="A0A2W7I325"/>
<sequence length="373" mass="42543">MLFNNSKGKLAYIFFFTTLFLLTSCASLPPSKTPSLKLQLLDEYIIPADSQLENTVIGGLSGIQQNNNAYYLISDDPKTPRIYKTHLFTSVKQIDSLSFNEVILLDKNNPLLSKTFLDTEDLIIHPTNNEFIIVSEGSIDNKKNPSIIKFNEKGKFVSKYKISSHFTVNSTSRPRNNGVFEAITVSTDKKGFWVANELPLKADGPKPKLYQTKSPVRFTYYDFENTKPQQQFSYPLGRIKKIPNIPFSLNGLTSIMALAKNRFLVLERAFSAGKGKKSHRVVIYEYVLLHNTNTLEKESLRKLRKQHVEKNLVLDLDDIRDQLPSKSIDNLEGFCYGPTLENGNKTLLLIADNNFNSFMPQLNQLLWFEIIKK</sequence>
<feature type="domain" description="Phytase-like" evidence="1">
    <location>
        <begin position="57"/>
        <end position="355"/>
    </location>
</feature>
<keyword evidence="3" id="KW-1185">Reference proteome</keyword>
<dbReference type="InterPro" id="IPR027372">
    <property type="entry name" value="Phytase-like_dom"/>
</dbReference>
<protein>
    <recommendedName>
        <fullName evidence="1">Phytase-like domain-containing protein</fullName>
    </recommendedName>
</protein>
<comment type="caution">
    <text evidence="2">The sequence shown here is derived from an EMBL/GenBank/DDBJ whole genome shotgun (WGS) entry which is preliminary data.</text>
</comment>
<proteinExistence type="predicted"/>
<organism evidence="2 3">
    <name type="scientific">Mesonia algae</name>
    <dbReference type="NCBI Taxonomy" id="213248"/>
    <lineage>
        <taxon>Bacteria</taxon>
        <taxon>Pseudomonadati</taxon>
        <taxon>Bacteroidota</taxon>
        <taxon>Flavobacteriia</taxon>
        <taxon>Flavobacteriales</taxon>
        <taxon>Flavobacteriaceae</taxon>
        <taxon>Mesonia</taxon>
    </lineage>
</organism>
<evidence type="ECO:0000313" key="2">
    <source>
        <dbReference type="EMBL" id="PZW40688.1"/>
    </source>
</evidence>
<gene>
    <name evidence="2" type="ORF">LX95_01756</name>
</gene>
<dbReference type="Pfam" id="PF13449">
    <property type="entry name" value="Phytase-like"/>
    <property type="match status" value="1"/>
</dbReference>
<name>A0A2W7I325_9FLAO</name>
<dbReference type="PANTHER" id="PTHR37957">
    <property type="entry name" value="BLR7070 PROTEIN"/>
    <property type="match status" value="1"/>
</dbReference>
<dbReference type="PANTHER" id="PTHR37957:SF1">
    <property type="entry name" value="PHYTASE-LIKE DOMAIN-CONTAINING PROTEIN"/>
    <property type="match status" value="1"/>
</dbReference>
<dbReference type="Proteomes" id="UP000249542">
    <property type="component" value="Unassembled WGS sequence"/>
</dbReference>
<evidence type="ECO:0000259" key="1">
    <source>
        <dbReference type="Pfam" id="PF13449"/>
    </source>
</evidence>
<dbReference type="PROSITE" id="PS51257">
    <property type="entry name" value="PROKAR_LIPOPROTEIN"/>
    <property type="match status" value="1"/>
</dbReference>
<dbReference type="EMBL" id="QKYV01000004">
    <property type="protein sequence ID" value="PZW40688.1"/>
    <property type="molecule type" value="Genomic_DNA"/>
</dbReference>
<accession>A0A2W7I325</accession>
<reference evidence="2 3" key="1">
    <citation type="submission" date="2018-06" db="EMBL/GenBank/DDBJ databases">
        <title>Genomic Encyclopedia of Archaeal and Bacterial Type Strains, Phase II (KMG-II): from individual species to whole genera.</title>
        <authorList>
            <person name="Goeker M."/>
        </authorList>
    </citation>
    <scope>NUCLEOTIDE SEQUENCE [LARGE SCALE GENOMIC DNA]</scope>
    <source>
        <strain evidence="2 3">DSM 15361</strain>
    </source>
</reference>